<dbReference type="Proteomes" id="UP000824890">
    <property type="component" value="Unassembled WGS sequence"/>
</dbReference>
<evidence type="ECO:0000313" key="4">
    <source>
        <dbReference type="Proteomes" id="UP000824890"/>
    </source>
</evidence>
<dbReference type="PANTHER" id="PTHR12821:SF0">
    <property type="entry name" value="BYSTIN"/>
    <property type="match status" value="1"/>
</dbReference>
<accession>A0ABQ7ZHS8</accession>
<name>A0ABQ7ZHS8_BRANA</name>
<evidence type="ECO:0000313" key="3">
    <source>
        <dbReference type="EMBL" id="KAH0879746.1"/>
    </source>
</evidence>
<keyword evidence="2" id="KW-0812">Transmembrane</keyword>
<reference evidence="3 4" key="1">
    <citation type="submission" date="2021-05" db="EMBL/GenBank/DDBJ databases">
        <title>Genome Assembly of Synthetic Allotetraploid Brassica napus Reveals Homoeologous Exchanges between Subgenomes.</title>
        <authorList>
            <person name="Davis J.T."/>
        </authorList>
    </citation>
    <scope>NUCLEOTIDE SEQUENCE [LARGE SCALE GENOMIC DNA]</scope>
    <source>
        <strain evidence="4">cv. Da-Ae</strain>
        <tissue evidence="3">Seedling</tissue>
    </source>
</reference>
<dbReference type="EMBL" id="JAGKQM010000015">
    <property type="protein sequence ID" value="KAH0879746.1"/>
    <property type="molecule type" value="Genomic_DNA"/>
</dbReference>
<protein>
    <submittedName>
        <fullName evidence="3">Uncharacterized protein</fullName>
    </submittedName>
</protein>
<comment type="caution">
    <text evidence="3">The sequence shown here is derived from an EMBL/GenBank/DDBJ whole genome shotgun (WGS) entry which is preliminary data.</text>
</comment>
<feature type="transmembrane region" description="Helical" evidence="2">
    <location>
        <begin position="245"/>
        <end position="270"/>
    </location>
</feature>
<evidence type="ECO:0000256" key="2">
    <source>
        <dbReference type="SAM" id="Phobius"/>
    </source>
</evidence>
<keyword evidence="2" id="KW-1133">Transmembrane helix</keyword>
<keyword evidence="2" id="KW-0472">Membrane</keyword>
<proteinExistence type="inferred from homology"/>
<gene>
    <name evidence="3" type="ORF">HID58_067140</name>
</gene>
<evidence type="ECO:0000256" key="1">
    <source>
        <dbReference type="ARBA" id="ARBA00007114"/>
    </source>
</evidence>
<comment type="similarity">
    <text evidence="1">Belongs to the bystin family.</text>
</comment>
<keyword evidence="4" id="KW-1185">Reference proteome</keyword>
<organism evidence="3 4">
    <name type="scientific">Brassica napus</name>
    <name type="common">Rape</name>
    <dbReference type="NCBI Taxonomy" id="3708"/>
    <lineage>
        <taxon>Eukaryota</taxon>
        <taxon>Viridiplantae</taxon>
        <taxon>Streptophyta</taxon>
        <taxon>Embryophyta</taxon>
        <taxon>Tracheophyta</taxon>
        <taxon>Spermatophyta</taxon>
        <taxon>Magnoliopsida</taxon>
        <taxon>eudicotyledons</taxon>
        <taxon>Gunneridae</taxon>
        <taxon>Pentapetalae</taxon>
        <taxon>rosids</taxon>
        <taxon>malvids</taxon>
        <taxon>Brassicales</taxon>
        <taxon>Brassicaceae</taxon>
        <taxon>Brassiceae</taxon>
        <taxon>Brassica</taxon>
    </lineage>
</organism>
<dbReference type="InterPro" id="IPR007955">
    <property type="entry name" value="Bystin"/>
</dbReference>
<sequence>EISVAAAASPMDGCKSRKCAQQKKLEAEENTENIPMSAFFKQSMHELEDVTDDVDEIEILSQLDYHVSEKEEKLLLNAFFHKDVASIAKRLSEAITSSINKLEDKHIAATYEYPVLGSACISATDYYRKLGEFMSLYTHENWKSLLKLTQLESWSPNTVYKATNMFASSSKVERFYEIFLLPRALFKPKGLFYGILLPLFKSCTIPEAVIIGSIIQKFLFLKIYQVPPWYVCGGDGVYSHKKPILYTYICGLLIYVISCALLHYTVFLFVGVQLLHESYTGEEICAGSSSNRCGRCSLLEISSKESLELPALAVFDYVT</sequence>
<feature type="non-terminal residue" evidence="3">
    <location>
        <position position="1"/>
    </location>
</feature>
<dbReference type="Pfam" id="PF05291">
    <property type="entry name" value="Bystin"/>
    <property type="match status" value="1"/>
</dbReference>
<dbReference type="PANTHER" id="PTHR12821">
    <property type="entry name" value="BYSTIN"/>
    <property type="match status" value="1"/>
</dbReference>